<evidence type="ECO:0000256" key="1">
    <source>
        <dbReference type="SAM" id="MobiDB-lite"/>
    </source>
</evidence>
<sequence length="105" mass="10410">MALPELRGWCGHCGAVRRLRAEGELASCSSCGKVLLELRGGGAAAAAPRRRRRAEGGAGCRGRGNAGAGGGTGGEISDAESGVAGGNRRSIIDGLGSKGIKHAQV</sequence>
<dbReference type="EMBL" id="CM009751">
    <property type="protein sequence ID" value="PUZ66108.1"/>
    <property type="molecule type" value="Genomic_DNA"/>
</dbReference>
<dbReference type="Proteomes" id="UP000244336">
    <property type="component" value="Chromosome 3"/>
</dbReference>
<name>A0A2T7EE53_9POAL</name>
<dbReference type="OrthoDB" id="692572at2759"/>
<evidence type="ECO:0000313" key="3">
    <source>
        <dbReference type="Proteomes" id="UP000244336"/>
    </source>
</evidence>
<proteinExistence type="predicted"/>
<evidence type="ECO:0000313" key="2">
    <source>
        <dbReference type="EMBL" id="PUZ66108.1"/>
    </source>
</evidence>
<organism evidence="2 3">
    <name type="scientific">Panicum hallii var. hallii</name>
    <dbReference type="NCBI Taxonomy" id="1504633"/>
    <lineage>
        <taxon>Eukaryota</taxon>
        <taxon>Viridiplantae</taxon>
        <taxon>Streptophyta</taxon>
        <taxon>Embryophyta</taxon>
        <taxon>Tracheophyta</taxon>
        <taxon>Spermatophyta</taxon>
        <taxon>Magnoliopsida</taxon>
        <taxon>Liliopsida</taxon>
        <taxon>Poales</taxon>
        <taxon>Poaceae</taxon>
        <taxon>PACMAD clade</taxon>
        <taxon>Panicoideae</taxon>
        <taxon>Panicodae</taxon>
        <taxon>Paniceae</taxon>
        <taxon>Panicinae</taxon>
        <taxon>Panicum</taxon>
        <taxon>Panicum sect. Panicum</taxon>
    </lineage>
</organism>
<dbReference type="AlphaFoldDB" id="A0A2T7EE53"/>
<feature type="compositionally biased region" description="Gly residues" evidence="1">
    <location>
        <begin position="56"/>
        <end position="74"/>
    </location>
</feature>
<protein>
    <submittedName>
        <fullName evidence="2">Uncharacterized protein</fullName>
    </submittedName>
</protein>
<dbReference type="Gramene" id="PUZ66108">
    <property type="protein sequence ID" value="PUZ66108"/>
    <property type="gene ID" value="GQ55_3G280300"/>
</dbReference>
<gene>
    <name evidence="2" type="ORF">GQ55_3G280300</name>
</gene>
<feature type="region of interest" description="Disordered" evidence="1">
    <location>
        <begin position="42"/>
        <end position="105"/>
    </location>
</feature>
<accession>A0A2T7EE53</accession>
<keyword evidence="3" id="KW-1185">Reference proteome</keyword>
<reference evidence="2 3" key="1">
    <citation type="submission" date="2018-04" db="EMBL/GenBank/DDBJ databases">
        <title>WGS assembly of Panicum hallii var. hallii HAL2.</title>
        <authorList>
            <person name="Lovell J."/>
            <person name="Jenkins J."/>
            <person name="Lowry D."/>
            <person name="Mamidi S."/>
            <person name="Sreedasyam A."/>
            <person name="Weng X."/>
            <person name="Barry K."/>
            <person name="Bonette J."/>
            <person name="Campitelli B."/>
            <person name="Daum C."/>
            <person name="Gordon S."/>
            <person name="Gould B."/>
            <person name="Lipzen A."/>
            <person name="MacQueen A."/>
            <person name="Palacio-Mejia J."/>
            <person name="Plott C."/>
            <person name="Shakirov E."/>
            <person name="Shu S."/>
            <person name="Yoshinaga Y."/>
            <person name="Zane M."/>
            <person name="Rokhsar D."/>
            <person name="Grimwood J."/>
            <person name="Schmutz J."/>
            <person name="Juenger T."/>
        </authorList>
    </citation>
    <scope>NUCLEOTIDE SEQUENCE [LARGE SCALE GENOMIC DNA]</scope>
    <source>
        <strain evidence="3">cv. HAL2</strain>
    </source>
</reference>